<protein>
    <submittedName>
        <fullName evidence="1">Uncharacterized protein</fullName>
    </submittedName>
</protein>
<dbReference type="OrthoDB" id="761740at2"/>
<evidence type="ECO:0000313" key="2">
    <source>
        <dbReference type="Proteomes" id="UP000001822"/>
    </source>
</evidence>
<gene>
    <name evidence="1" type="ordered locus">CHU_1723</name>
</gene>
<proteinExistence type="predicted"/>
<dbReference type="EMBL" id="CP000383">
    <property type="protein sequence ID" value="ABG58990.1"/>
    <property type="molecule type" value="Genomic_DNA"/>
</dbReference>
<sequence length="124" mass="14435">MDISKYTEVYKGTRGIYVQVTRYGAFENNQALVRVSNFDHPWSEHIFLCDTAFNSNDMSVSYTTQIDGNDYVLMRTTKEWGAIWLLGGYSFDINYVETYVDHMEGRNDIVNDYHNSHLTGNPRK</sequence>
<dbReference type="KEGG" id="chu:CHU_1723"/>
<accession>A0A6N4SRM1</accession>
<dbReference type="AlphaFoldDB" id="A0A6N4SRM1"/>
<name>A0A6N4SRM1_CYTH3</name>
<dbReference type="RefSeq" id="WP_011585107.1">
    <property type="nucleotide sequence ID" value="NC_008255.1"/>
</dbReference>
<reference evidence="1 2" key="1">
    <citation type="journal article" date="2007" name="Appl. Environ. Microbiol.">
        <title>Genome sequence of the cellulolytic gliding bacterium Cytophaga hutchinsonii.</title>
        <authorList>
            <person name="Xie G."/>
            <person name="Bruce D.C."/>
            <person name="Challacombe J.F."/>
            <person name="Chertkov O."/>
            <person name="Detter J.C."/>
            <person name="Gilna P."/>
            <person name="Han C.S."/>
            <person name="Lucas S."/>
            <person name="Misra M."/>
            <person name="Myers G.L."/>
            <person name="Richardson P."/>
            <person name="Tapia R."/>
            <person name="Thayer N."/>
            <person name="Thompson L.S."/>
            <person name="Brettin T.S."/>
            <person name="Henrissat B."/>
            <person name="Wilson D.B."/>
            <person name="McBride M.J."/>
        </authorList>
    </citation>
    <scope>NUCLEOTIDE SEQUENCE [LARGE SCALE GENOMIC DNA]</scope>
    <source>
        <strain evidence="2">ATCC 33406 / DSM 1761 / CIP 103989 / NBRC 15051 / NCIMB 9469 / D465</strain>
    </source>
</reference>
<evidence type="ECO:0000313" key="1">
    <source>
        <dbReference type="EMBL" id="ABG58990.1"/>
    </source>
</evidence>
<keyword evidence="2" id="KW-1185">Reference proteome</keyword>
<dbReference type="Proteomes" id="UP000001822">
    <property type="component" value="Chromosome"/>
</dbReference>
<organism evidence="1 2">
    <name type="scientific">Cytophaga hutchinsonii (strain ATCC 33406 / DSM 1761 / CIP 103989 / NBRC 15051 / NCIMB 9469 / D465)</name>
    <dbReference type="NCBI Taxonomy" id="269798"/>
    <lineage>
        <taxon>Bacteria</taxon>
        <taxon>Pseudomonadati</taxon>
        <taxon>Bacteroidota</taxon>
        <taxon>Cytophagia</taxon>
        <taxon>Cytophagales</taxon>
        <taxon>Cytophagaceae</taxon>
        <taxon>Cytophaga</taxon>
    </lineage>
</organism>